<name>A0A1X2IP63_9FUNG</name>
<dbReference type="InterPro" id="IPR020067">
    <property type="entry name" value="Frizzled_dom"/>
</dbReference>
<reference evidence="5 6" key="1">
    <citation type="submission" date="2016-07" db="EMBL/GenBank/DDBJ databases">
        <title>Pervasive Adenine N6-methylation of Active Genes in Fungi.</title>
        <authorList>
            <consortium name="DOE Joint Genome Institute"/>
            <person name="Mondo S.J."/>
            <person name="Dannebaum R.O."/>
            <person name="Kuo R.C."/>
            <person name="Labutti K."/>
            <person name="Haridas S."/>
            <person name="Kuo A."/>
            <person name="Salamov A."/>
            <person name="Ahrendt S.R."/>
            <person name="Lipzen A."/>
            <person name="Sullivan W."/>
            <person name="Andreopoulos W.B."/>
            <person name="Clum A."/>
            <person name="Lindquist E."/>
            <person name="Daum C."/>
            <person name="Ramamoorthy G.K."/>
            <person name="Gryganskyi A."/>
            <person name="Culley D."/>
            <person name="Magnuson J.K."/>
            <person name="James T.Y."/>
            <person name="O'Malley M.A."/>
            <person name="Stajich J.E."/>
            <person name="Spatafora J.W."/>
            <person name="Visel A."/>
            <person name="Grigoriev I.V."/>
        </authorList>
    </citation>
    <scope>NUCLEOTIDE SEQUENCE [LARGE SCALE GENOMIC DNA]</scope>
    <source>
        <strain evidence="5 6">NRRL 1336</strain>
    </source>
</reference>
<evidence type="ECO:0000313" key="6">
    <source>
        <dbReference type="Proteomes" id="UP000193560"/>
    </source>
</evidence>
<comment type="caution">
    <text evidence="5">The sequence shown here is derived from an EMBL/GenBank/DDBJ whole genome shotgun (WGS) entry which is preliminary data.</text>
</comment>
<keyword evidence="1" id="KW-1015">Disulfide bond</keyword>
<organism evidence="5 6">
    <name type="scientific">Absidia repens</name>
    <dbReference type="NCBI Taxonomy" id="90262"/>
    <lineage>
        <taxon>Eukaryota</taxon>
        <taxon>Fungi</taxon>
        <taxon>Fungi incertae sedis</taxon>
        <taxon>Mucoromycota</taxon>
        <taxon>Mucoromycotina</taxon>
        <taxon>Mucoromycetes</taxon>
        <taxon>Mucorales</taxon>
        <taxon>Cunninghamellaceae</taxon>
        <taxon>Absidia</taxon>
    </lineage>
</organism>
<evidence type="ECO:0000256" key="3">
    <source>
        <dbReference type="SAM" id="SignalP"/>
    </source>
</evidence>
<evidence type="ECO:0000256" key="1">
    <source>
        <dbReference type="ARBA" id="ARBA00023157"/>
    </source>
</evidence>
<dbReference type="Proteomes" id="UP000193560">
    <property type="component" value="Unassembled WGS sequence"/>
</dbReference>
<keyword evidence="3" id="KW-0732">Signal</keyword>
<dbReference type="PANTHER" id="PTHR39142:SF1">
    <property type="entry name" value="AEL197CP"/>
    <property type="match status" value="1"/>
</dbReference>
<dbReference type="PANTHER" id="PTHR39142">
    <property type="entry name" value="MID1P"/>
    <property type="match status" value="1"/>
</dbReference>
<dbReference type="STRING" id="90262.A0A1X2IP63"/>
<protein>
    <submittedName>
        <fullName evidence="5">Stretch-activated Ca2+-permeable channel component-domain-containing protein</fullName>
    </submittedName>
</protein>
<evidence type="ECO:0000256" key="2">
    <source>
        <dbReference type="SAM" id="MobiDB-lite"/>
    </source>
</evidence>
<dbReference type="InterPro" id="IPR024338">
    <property type="entry name" value="MID1/Yam8"/>
</dbReference>
<dbReference type="Gene3D" id="1.10.2000.10">
    <property type="entry name" value="Frizzled cysteine-rich domain"/>
    <property type="match status" value="1"/>
</dbReference>
<feature type="chain" id="PRO_5013208051" evidence="3">
    <location>
        <begin position="28"/>
        <end position="565"/>
    </location>
</feature>
<evidence type="ECO:0000259" key="4">
    <source>
        <dbReference type="PROSITE" id="PS50038"/>
    </source>
</evidence>
<evidence type="ECO:0000313" key="5">
    <source>
        <dbReference type="EMBL" id="ORZ19793.1"/>
    </source>
</evidence>
<proteinExistence type="predicted"/>
<feature type="signal peptide" evidence="3">
    <location>
        <begin position="1"/>
        <end position="27"/>
    </location>
</feature>
<feature type="domain" description="FZ" evidence="4">
    <location>
        <begin position="332"/>
        <end position="558"/>
    </location>
</feature>
<dbReference type="AlphaFoldDB" id="A0A1X2IP63"/>
<dbReference type="Pfam" id="PF12929">
    <property type="entry name" value="Mid1"/>
    <property type="match status" value="1"/>
</dbReference>
<dbReference type="InterPro" id="IPR036790">
    <property type="entry name" value="Frizzled_dom_sf"/>
</dbReference>
<dbReference type="GO" id="GO:0098703">
    <property type="term" value="P:calcium ion import across plasma membrane"/>
    <property type="evidence" value="ECO:0007669"/>
    <property type="project" value="InterPro"/>
</dbReference>
<feature type="region of interest" description="Disordered" evidence="2">
    <location>
        <begin position="421"/>
        <end position="451"/>
    </location>
</feature>
<accession>A0A1X2IP63</accession>
<dbReference type="OrthoDB" id="5405745at2759"/>
<keyword evidence="6" id="KW-1185">Reference proteome</keyword>
<dbReference type="EMBL" id="MCGE01000007">
    <property type="protein sequence ID" value="ORZ19793.1"/>
    <property type="molecule type" value="Genomic_DNA"/>
</dbReference>
<dbReference type="PROSITE" id="PS50038">
    <property type="entry name" value="FZ"/>
    <property type="match status" value="1"/>
</dbReference>
<sequence length="565" mass="62801">MSFLSLTATTLTIVIFYLIHEGGFVYAQSTTPLQNNQILFTNITSGAQQHYYFNTQGSSAAAQNIKRTLSYFTTSTHSAYDGDDRNRDGGNGNDKDSLIWSTTSGLLTKRAPSMENTIIYLTLTSCSQPIPPPNYDGEIPSIDIYLSTVNTNKLPGPTNHQNNNTVDDTLPGRISWQGGDHLTELWMGVVAPTLTPGWTGEWTYELAVSTSQWMHPFYQQNNTLTLEDTDNNHALFLSADYSSDNNRPNITALLTLDVPKELKYSYCAAKSHQAPNYSVNVTDTTRGRMDGSHLRQQFMISNLTQGQTYQAYMIQQDNAITGIASPLDVQMKSDPHCRMIYDLDFCDDVAYSVPTDPNQDIWNITRSYDDQAKELFAPFGTALTQFNCNSTQYSLVRNCDDCYRDYKRWLCSVTIPRCTSNTTDTPTPASPALLDDNQEGPLPTVGTRDVTNGSSRNPWIDATYQPSGWTELLPCIDLCYQVVQSCPPFLQFNCPEGDLAAQQYGYWKTQTNQTKGPLLDINHPSCNRLNMNESLLVISGAGTVSPLSSSLLATCLGLILYALSF</sequence>
<dbReference type="GO" id="GO:0005262">
    <property type="term" value="F:calcium channel activity"/>
    <property type="evidence" value="ECO:0007669"/>
    <property type="project" value="InterPro"/>
</dbReference>
<gene>
    <name evidence="5" type="ORF">BCR42DRAFT_489667</name>
</gene>